<sequence length="603" mass="69329">MKKITLLTLLFLVAFVMIGCQSVEKNMGLNAVGSLEDLKSLAKSGNNNVFYGPVEDAVSGAPESGAQTKTSKTNVQVEGVDEGDTVKVDENRIYQIFGNRLVVTSISGEMTTLLDETLSDEKGRYTYYNEIYITDSYLVVIGFTYQYYSFDIEGREVAYDMGFYPWYYNGATSVWVYELETLTVQNHYIVPGYQLSTRLIEDKLYLITYNYINLNNEDLDPRPVYEIDGEKVIPSYDEIYYHSDLTAQVFNNITTIDLKETPELTYDIFLGSYSWGTIYVSQQSIYFSNVEYTYDEKEGYQEEGKLIVFNFSDEGVVFGGMGSFEGYVINQFAIDEYDGYVRMVTTQGWGDTVKNRLYVFKKEIVEDKPVLTRVGFLDEGIGKPRERVFSVRFFEDEATIVTFEQIDPFYLIDLSNPTKPTIQAALEIPGFSLYQHRINPTTVLGIGYETVDARTVGIKLSLYNVSNPETLTEMGTPLVLMNSENGWQYGEALYNHKAILFDLERDYFGFSVFRIYFDEYRYYNLNEYMIFSIDLTSDTPVSIEKTITHQAFYQADPNDYYWYTPYSIERAVYVGDYLYVISSGAITKHDINNDFVQVADIQF</sequence>
<proteinExistence type="predicted"/>
<evidence type="ECO:0000313" key="2">
    <source>
        <dbReference type="Proteomes" id="UP001209076"/>
    </source>
</evidence>
<evidence type="ECO:0000313" key="1">
    <source>
        <dbReference type="EMBL" id="MCU0104460.1"/>
    </source>
</evidence>
<keyword evidence="2" id="KW-1185">Reference proteome</keyword>
<reference evidence="2" key="1">
    <citation type="submission" date="2023-07" db="EMBL/GenBank/DDBJ databases">
        <title>Novel Mycoplasma species identified in domestic and wild animals.</title>
        <authorList>
            <person name="Volokhov D.V."/>
            <person name="Furtak V.A."/>
            <person name="Zagorodnyaya T.A."/>
        </authorList>
    </citation>
    <scope>NUCLEOTIDE SEQUENCE [LARGE SCALE GENOMIC DNA]</scope>
    <source>
        <strain evidence="2">92-19</strain>
    </source>
</reference>
<dbReference type="Proteomes" id="UP001209076">
    <property type="component" value="Unassembled WGS sequence"/>
</dbReference>
<protein>
    <submittedName>
        <fullName evidence="1">Beta-propeller domain-containing protein</fullName>
    </submittedName>
</protein>
<gene>
    <name evidence="1" type="ORF">N7603_02165</name>
</gene>
<dbReference type="EMBL" id="JAOEGN010000003">
    <property type="protein sequence ID" value="MCU0104460.1"/>
    <property type="molecule type" value="Genomic_DNA"/>
</dbReference>
<dbReference type="RefSeq" id="WP_262095696.1">
    <property type="nucleotide sequence ID" value="NZ_JAOEGN010000003.1"/>
</dbReference>
<comment type="caution">
    <text evidence="1">The sequence shown here is derived from an EMBL/GenBank/DDBJ whole genome shotgun (WGS) entry which is preliminary data.</text>
</comment>
<dbReference type="InterPro" id="IPR019198">
    <property type="entry name" value="Beta_propeller_containing"/>
</dbReference>
<dbReference type="PROSITE" id="PS51257">
    <property type="entry name" value="PROKAR_LIPOPROTEIN"/>
    <property type="match status" value="1"/>
</dbReference>
<name>A0ABT2PU36_9MOLU</name>
<dbReference type="Pfam" id="PF09826">
    <property type="entry name" value="Beta_propel"/>
    <property type="match status" value="1"/>
</dbReference>
<organism evidence="1 2">
    <name type="scientific">Paracholeplasma vituli</name>
    <dbReference type="NCBI Taxonomy" id="69473"/>
    <lineage>
        <taxon>Bacteria</taxon>
        <taxon>Bacillati</taxon>
        <taxon>Mycoplasmatota</taxon>
        <taxon>Mollicutes</taxon>
        <taxon>Acholeplasmatales</taxon>
        <taxon>Acholeplasmataceae</taxon>
        <taxon>Paracholeplasma</taxon>
    </lineage>
</organism>
<accession>A0ABT2PU36</accession>